<dbReference type="PROSITE" id="PS00139">
    <property type="entry name" value="THIOL_PROTEASE_CYS"/>
    <property type="match status" value="1"/>
</dbReference>
<dbReference type="InterPro" id="IPR038765">
    <property type="entry name" value="Papain-like_cys_pep_sf"/>
</dbReference>
<dbReference type="InterPro" id="IPR013128">
    <property type="entry name" value="Peptidase_C1A"/>
</dbReference>
<dbReference type="AlphaFoldDB" id="A0A6C0KA89"/>
<evidence type="ECO:0000313" key="4">
    <source>
        <dbReference type="EMBL" id="QHU14589.1"/>
    </source>
</evidence>
<dbReference type="EMBL" id="MN740844">
    <property type="protein sequence ID" value="QHU14589.1"/>
    <property type="molecule type" value="Genomic_DNA"/>
</dbReference>
<accession>A0A6C0KA89</accession>
<dbReference type="Pfam" id="PF00112">
    <property type="entry name" value="Peptidase_C1"/>
    <property type="match status" value="1"/>
</dbReference>
<comment type="similarity">
    <text evidence="1">Belongs to the peptidase C1 family.</text>
</comment>
<dbReference type="InterPro" id="IPR039417">
    <property type="entry name" value="Peptidase_C1A_papain-like"/>
</dbReference>
<sequence>MNFLALASSWNPHCATCSQYLIDTTCSGIPSDFKKTCTEFTYRTCHDVCPRDSFDAHMAFADFISKYEKNYSNYNVWKVAYKNFEANYDYVMAHMDIHSTFSLGINEFSDTAHRRGHPFSPQRDCGQFKPTGKTVPTSVDHRTDGLVTPVKNQGNCGSCWAFSTTGSVEGLNALVSGDLVSLSEQQLVDCSRSEGDNGCYGGLMDYAFEYIIDNGICTEEDYPYIAHEKVCSNCTDAVYIKNCADVKPMSDEALQEAVAKQPVSVAIEADSASFQSYSGGVYDSPECGTNLDHGVLVVGYTPDYWIVKNSWGESWGENGYINIARDGSSEGMCGILLQPSFPM</sequence>
<evidence type="ECO:0000256" key="1">
    <source>
        <dbReference type="ARBA" id="ARBA00008455"/>
    </source>
</evidence>
<dbReference type="InterPro" id="IPR025661">
    <property type="entry name" value="Pept_asp_AS"/>
</dbReference>
<dbReference type="Gene3D" id="3.90.70.10">
    <property type="entry name" value="Cysteine proteinases"/>
    <property type="match status" value="1"/>
</dbReference>
<reference evidence="4" key="1">
    <citation type="journal article" date="2020" name="Nature">
        <title>Giant virus diversity and host interactions through global metagenomics.</title>
        <authorList>
            <person name="Schulz F."/>
            <person name="Roux S."/>
            <person name="Paez-Espino D."/>
            <person name="Jungbluth S."/>
            <person name="Walsh D.A."/>
            <person name="Denef V.J."/>
            <person name="McMahon K.D."/>
            <person name="Konstantinidis K.T."/>
            <person name="Eloe-Fadrosh E.A."/>
            <person name="Kyrpides N.C."/>
            <person name="Woyke T."/>
        </authorList>
    </citation>
    <scope>NUCLEOTIDE SEQUENCE</scope>
    <source>
        <strain evidence="4">GVMAG-S-1102113-126</strain>
    </source>
</reference>
<dbReference type="PRINTS" id="PR00705">
    <property type="entry name" value="PAPAIN"/>
</dbReference>
<dbReference type="PROSITE" id="PS00640">
    <property type="entry name" value="THIOL_PROTEASE_ASN"/>
    <property type="match status" value="1"/>
</dbReference>
<dbReference type="InterPro" id="IPR000169">
    <property type="entry name" value="Pept_cys_AS"/>
</dbReference>
<organism evidence="4">
    <name type="scientific">viral metagenome</name>
    <dbReference type="NCBI Taxonomy" id="1070528"/>
    <lineage>
        <taxon>unclassified sequences</taxon>
        <taxon>metagenomes</taxon>
        <taxon>organismal metagenomes</taxon>
    </lineage>
</organism>
<dbReference type="SUPFAM" id="SSF54001">
    <property type="entry name" value="Cysteine proteinases"/>
    <property type="match status" value="1"/>
</dbReference>
<dbReference type="GO" id="GO:0008234">
    <property type="term" value="F:cysteine-type peptidase activity"/>
    <property type="evidence" value="ECO:0007669"/>
    <property type="project" value="InterPro"/>
</dbReference>
<name>A0A6C0KA89_9ZZZZ</name>
<dbReference type="FunFam" id="3.90.70.10:FF:000332">
    <property type="entry name" value="Cathepsin L1"/>
    <property type="match status" value="1"/>
</dbReference>
<dbReference type="CDD" id="cd02248">
    <property type="entry name" value="Peptidase_C1A"/>
    <property type="match status" value="1"/>
</dbReference>
<dbReference type="GO" id="GO:0006508">
    <property type="term" value="P:proteolysis"/>
    <property type="evidence" value="ECO:0007669"/>
    <property type="project" value="InterPro"/>
</dbReference>
<evidence type="ECO:0000256" key="2">
    <source>
        <dbReference type="ARBA" id="ARBA00023157"/>
    </source>
</evidence>
<keyword evidence="2" id="KW-1015">Disulfide bond</keyword>
<proteinExistence type="inferred from homology"/>
<dbReference type="PANTHER" id="PTHR12411">
    <property type="entry name" value="CYSTEINE PROTEASE FAMILY C1-RELATED"/>
    <property type="match status" value="1"/>
</dbReference>
<dbReference type="InterPro" id="IPR000668">
    <property type="entry name" value="Peptidase_C1A_C"/>
</dbReference>
<evidence type="ECO:0000259" key="3">
    <source>
        <dbReference type="SMART" id="SM00645"/>
    </source>
</evidence>
<dbReference type="Pfam" id="PF08246">
    <property type="entry name" value="Inhibitor_I29"/>
    <property type="match status" value="1"/>
</dbReference>
<dbReference type="SMART" id="SM00645">
    <property type="entry name" value="Pept_C1"/>
    <property type="match status" value="1"/>
</dbReference>
<protein>
    <recommendedName>
        <fullName evidence="3">Peptidase C1A papain C-terminal domain-containing protein</fullName>
    </recommendedName>
</protein>
<dbReference type="InterPro" id="IPR013201">
    <property type="entry name" value="Prot_inhib_I29"/>
</dbReference>
<feature type="domain" description="Peptidase C1A papain C-terminal" evidence="3">
    <location>
        <begin position="135"/>
        <end position="343"/>
    </location>
</feature>